<feature type="non-terminal residue" evidence="3">
    <location>
        <position position="232"/>
    </location>
</feature>
<name>A0AA36DFV2_9BILA</name>
<evidence type="ECO:0000313" key="3">
    <source>
        <dbReference type="EMBL" id="CAJ0585511.1"/>
    </source>
</evidence>
<dbReference type="AlphaFoldDB" id="A0AA36DFV2"/>
<feature type="transmembrane region" description="Helical" evidence="2">
    <location>
        <begin position="57"/>
        <end position="79"/>
    </location>
</feature>
<keyword evidence="2" id="KW-0812">Transmembrane</keyword>
<protein>
    <submittedName>
        <fullName evidence="3">Uncharacterized protein</fullName>
    </submittedName>
</protein>
<evidence type="ECO:0000256" key="2">
    <source>
        <dbReference type="SAM" id="Phobius"/>
    </source>
</evidence>
<dbReference type="EMBL" id="CATQJA010002706">
    <property type="protein sequence ID" value="CAJ0585511.1"/>
    <property type="molecule type" value="Genomic_DNA"/>
</dbReference>
<feature type="transmembrane region" description="Helical" evidence="2">
    <location>
        <begin position="26"/>
        <end position="45"/>
    </location>
</feature>
<keyword evidence="2" id="KW-0472">Membrane</keyword>
<feature type="compositionally biased region" description="Basic and acidic residues" evidence="1">
    <location>
        <begin position="194"/>
        <end position="208"/>
    </location>
</feature>
<evidence type="ECO:0000313" key="4">
    <source>
        <dbReference type="Proteomes" id="UP001177023"/>
    </source>
</evidence>
<evidence type="ECO:0000256" key="1">
    <source>
        <dbReference type="SAM" id="MobiDB-lite"/>
    </source>
</evidence>
<accession>A0AA36DFV2</accession>
<proteinExistence type="predicted"/>
<reference evidence="3" key="1">
    <citation type="submission" date="2023-06" db="EMBL/GenBank/DDBJ databases">
        <authorList>
            <person name="Delattre M."/>
        </authorList>
    </citation>
    <scope>NUCLEOTIDE SEQUENCE</scope>
    <source>
        <strain evidence="3">AF72</strain>
    </source>
</reference>
<gene>
    <name evidence="3" type="ORF">MSPICULIGERA_LOCUS23530</name>
</gene>
<dbReference type="Proteomes" id="UP001177023">
    <property type="component" value="Unassembled WGS sequence"/>
</dbReference>
<keyword evidence="4" id="KW-1185">Reference proteome</keyword>
<organism evidence="3 4">
    <name type="scientific">Mesorhabditis spiculigera</name>
    <dbReference type="NCBI Taxonomy" id="96644"/>
    <lineage>
        <taxon>Eukaryota</taxon>
        <taxon>Metazoa</taxon>
        <taxon>Ecdysozoa</taxon>
        <taxon>Nematoda</taxon>
        <taxon>Chromadorea</taxon>
        <taxon>Rhabditida</taxon>
        <taxon>Rhabditina</taxon>
        <taxon>Rhabditomorpha</taxon>
        <taxon>Rhabditoidea</taxon>
        <taxon>Rhabditidae</taxon>
        <taxon>Mesorhabditinae</taxon>
        <taxon>Mesorhabditis</taxon>
    </lineage>
</organism>
<sequence length="232" mass="26804">MCAMAVLIINGFYQTYYWMFDLIEHVLVSLLILILMLIFFLPLWFKAEEDPSRPLFTIFVLLVGVVGGLTLVITVVYFYRFCLKKRPPLTTTGKPEQKRDAVRSEAAAACRPLPLPLRNALYQTQPTIARVTQVDKFRNQAVVQKETLSQQSSTHSQNLPILTYTTDEYGRAERDGHQQPIHRNPSAELLPPDSEYRRTSVDPPKRRRLPSTEHLEVGRLLLFWQFDFVVLI</sequence>
<feature type="region of interest" description="Disordered" evidence="1">
    <location>
        <begin position="174"/>
        <end position="208"/>
    </location>
</feature>
<comment type="caution">
    <text evidence="3">The sequence shown here is derived from an EMBL/GenBank/DDBJ whole genome shotgun (WGS) entry which is preliminary data.</text>
</comment>
<keyword evidence="2" id="KW-1133">Transmembrane helix</keyword>